<sequence>MTGGAAAVASATGGYVHLLDPRRNWYNNRRLITLNAWIVLCLVTSSYNGFDGSLLNSLQSMDTWTGYFNHPQGSLLGLLNAIQNIGSIAAFPFAPYLSDGIGRRYTIIIGSTIVLVGAALQTASRSIGMFIGARFMIGFGVSWAHNASPMLITELSYPPYRASLTSLYNSLWTSGAIIAAWTTFGTEFMRTSTWSWRIPSLIQAAPAVWQVILLWFAPESPRYLIAKGREAEALKTLAYYHADGDETDPLVQYEMEEVKAAIKIDRSVAANVGWKSLFTTSGNRRRLRIILAIAWFSQWSGNGLTSYYLNIILQNIGITSSTIKLLINALLQVWGFLFGLLASLIVERVGRRPLFITSCAGMLVFFTLLTACTGVYAVHQTQAAAHAVIAFIALHGAAYRRAHNYLVRLAFTPLLISYTVEILPYGVRAKGLTLLNFTVSCALVFNQYVNPIALAHIQWRYYIVYCGWLVFELAYCYIFIIETKGLSLEETAALFDGTGEQLAAQGLQAAGAVPPDSPTEKTDDVVDKV</sequence>
<comment type="caution">
    <text evidence="1">The sequence shown here is derived from an EMBL/GenBank/DDBJ whole genome shotgun (WGS) entry which is preliminary data.</text>
</comment>
<dbReference type="Proteomes" id="UP000814128">
    <property type="component" value="Unassembled WGS sequence"/>
</dbReference>
<gene>
    <name evidence="1" type="ORF">K488DRAFT_53049</name>
</gene>
<evidence type="ECO:0000313" key="2">
    <source>
        <dbReference type="Proteomes" id="UP000814128"/>
    </source>
</evidence>
<protein>
    <submittedName>
        <fullName evidence="1">Hexose transporter</fullName>
    </submittedName>
</protein>
<keyword evidence="2" id="KW-1185">Reference proteome</keyword>
<reference evidence="1" key="2">
    <citation type="journal article" date="2022" name="New Phytol.">
        <title>Evolutionary transition to the ectomycorrhizal habit in the genomes of a hyperdiverse lineage of mushroom-forming fungi.</title>
        <authorList>
            <person name="Looney B."/>
            <person name="Miyauchi S."/>
            <person name="Morin E."/>
            <person name="Drula E."/>
            <person name="Courty P.E."/>
            <person name="Kohler A."/>
            <person name="Kuo A."/>
            <person name="LaButti K."/>
            <person name="Pangilinan J."/>
            <person name="Lipzen A."/>
            <person name="Riley R."/>
            <person name="Andreopoulos W."/>
            <person name="He G."/>
            <person name="Johnson J."/>
            <person name="Nolan M."/>
            <person name="Tritt A."/>
            <person name="Barry K.W."/>
            <person name="Grigoriev I.V."/>
            <person name="Nagy L.G."/>
            <person name="Hibbett D."/>
            <person name="Henrissat B."/>
            <person name="Matheny P.B."/>
            <person name="Labbe J."/>
            <person name="Martin F.M."/>
        </authorList>
    </citation>
    <scope>NUCLEOTIDE SEQUENCE</scope>
    <source>
        <strain evidence="1">EC-137</strain>
    </source>
</reference>
<accession>A0ACB8QH72</accession>
<name>A0ACB8QH72_9AGAM</name>
<proteinExistence type="predicted"/>
<organism evidence="1 2">
    <name type="scientific">Vararia minispora EC-137</name>
    <dbReference type="NCBI Taxonomy" id="1314806"/>
    <lineage>
        <taxon>Eukaryota</taxon>
        <taxon>Fungi</taxon>
        <taxon>Dikarya</taxon>
        <taxon>Basidiomycota</taxon>
        <taxon>Agaricomycotina</taxon>
        <taxon>Agaricomycetes</taxon>
        <taxon>Russulales</taxon>
        <taxon>Lachnocladiaceae</taxon>
        <taxon>Vararia</taxon>
    </lineage>
</organism>
<evidence type="ECO:0000313" key="1">
    <source>
        <dbReference type="EMBL" id="KAI0031002.1"/>
    </source>
</evidence>
<dbReference type="EMBL" id="MU273597">
    <property type="protein sequence ID" value="KAI0031002.1"/>
    <property type="molecule type" value="Genomic_DNA"/>
</dbReference>
<reference evidence="1" key="1">
    <citation type="submission" date="2021-02" db="EMBL/GenBank/DDBJ databases">
        <authorList>
            <consortium name="DOE Joint Genome Institute"/>
            <person name="Ahrendt S."/>
            <person name="Looney B.P."/>
            <person name="Miyauchi S."/>
            <person name="Morin E."/>
            <person name="Drula E."/>
            <person name="Courty P.E."/>
            <person name="Chicoki N."/>
            <person name="Fauchery L."/>
            <person name="Kohler A."/>
            <person name="Kuo A."/>
            <person name="Labutti K."/>
            <person name="Pangilinan J."/>
            <person name="Lipzen A."/>
            <person name="Riley R."/>
            <person name="Andreopoulos W."/>
            <person name="He G."/>
            <person name="Johnson J."/>
            <person name="Barry K.W."/>
            <person name="Grigoriev I.V."/>
            <person name="Nagy L."/>
            <person name="Hibbett D."/>
            <person name="Henrissat B."/>
            <person name="Matheny P.B."/>
            <person name="Labbe J."/>
            <person name="Martin F."/>
        </authorList>
    </citation>
    <scope>NUCLEOTIDE SEQUENCE</scope>
    <source>
        <strain evidence="1">EC-137</strain>
    </source>
</reference>